<gene>
    <name evidence="2" type="ORF">KIPB_010799</name>
</gene>
<accession>A0A9K3GLT9</accession>
<evidence type="ECO:0000313" key="3">
    <source>
        <dbReference type="Proteomes" id="UP000265618"/>
    </source>
</evidence>
<dbReference type="Proteomes" id="UP000265618">
    <property type="component" value="Unassembled WGS sequence"/>
</dbReference>
<feature type="compositionally biased region" description="Polar residues" evidence="1">
    <location>
        <begin position="375"/>
        <end position="386"/>
    </location>
</feature>
<protein>
    <submittedName>
        <fullName evidence="2">Uncharacterized protein</fullName>
    </submittedName>
</protein>
<feature type="region of interest" description="Disordered" evidence="1">
    <location>
        <begin position="249"/>
        <end position="331"/>
    </location>
</feature>
<name>A0A9K3GLT9_9EUKA</name>
<feature type="non-terminal residue" evidence="2">
    <location>
        <position position="1"/>
    </location>
</feature>
<proteinExistence type="predicted"/>
<feature type="non-terminal residue" evidence="2">
    <location>
        <position position="583"/>
    </location>
</feature>
<organism evidence="2 3">
    <name type="scientific">Kipferlia bialata</name>
    <dbReference type="NCBI Taxonomy" id="797122"/>
    <lineage>
        <taxon>Eukaryota</taxon>
        <taxon>Metamonada</taxon>
        <taxon>Carpediemonas-like organisms</taxon>
        <taxon>Kipferlia</taxon>
    </lineage>
</organism>
<feature type="region of interest" description="Disordered" evidence="1">
    <location>
        <begin position="117"/>
        <end position="210"/>
    </location>
</feature>
<feature type="compositionally biased region" description="Gly residues" evidence="1">
    <location>
        <begin position="121"/>
        <end position="138"/>
    </location>
</feature>
<feature type="compositionally biased region" description="Basic and acidic residues" evidence="1">
    <location>
        <begin position="249"/>
        <end position="273"/>
    </location>
</feature>
<feature type="compositionally biased region" description="Polar residues" evidence="1">
    <location>
        <begin position="319"/>
        <end position="328"/>
    </location>
</feature>
<feature type="compositionally biased region" description="Polar residues" evidence="1">
    <location>
        <begin position="37"/>
        <end position="46"/>
    </location>
</feature>
<evidence type="ECO:0000313" key="2">
    <source>
        <dbReference type="EMBL" id="GIQ88529.1"/>
    </source>
</evidence>
<evidence type="ECO:0000256" key="1">
    <source>
        <dbReference type="SAM" id="MobiDB-lite"/>
    </source>
</evidence>
<dbReference type="AlphaFoldDB" id="A0A9K3GLT9"/>
<feature type="compositionally biased region" description="Polar residues" evidence="1">
    <location>
        <begin position="153"/>
        <end position="173"/>
    </location>
</feature>
<dbReference type="EMBL" id="BDIP01004147">
    <property type="protein sequence ID" value="GIQ88529.1"/>
    <property type="molecule type" value="Genomic_DNA"/>
</dbReference>
<reference evidence="2 3" key="1">
    <citation type="journal article" date="2018" name="PLoS ONE">
        <title>The draft genome of Kipferlia bialata reveals reductive genome evolution in fornicate parasites.</title>
        <authorList>
            <person name="Tanifuji G."/>
            <person name="Takabayashi S."/>
            <person name="Kume K."/>
            <person name="Takagi M."/>
            <person name="Nakayama T."/>
            <person name="Kamikawa R."/>
            <person name="Inagaki Y."/>
            <person name="Hashimoto T."/>
        </authorList>
    </citation>
    <scope>NUCLEOTIDE SEQUENCE [LARGE SCALE GENOMIC DNA]</scope>
    <source>
        <strain evidence="2">NY0173</strain>
    </source>
</reference>
<feature type="region of interest" description="Disordered" evidence="1">
    <location>
        <begin position="37"/>
        <end position="71"/>
    </location>
</feature>
<sequence length="583" mass="63066">SGRGHQTQRIPEEFVHQPVRFSRYPHQASMAALEWVNDSQGSQPVNSGREGPGWDPTSSYSLTDTPRLPHFQLRPRLPLDTVHAQTQRETQRLPVGLPRMGSLADSEWAKDTASAKLWNQGKGGEPGRGEAGPGGATEGGQIEHSDSDEPLSDASTSDPPSFETESGITSDSELSFPEEKTHPRHPSPQLTLSPPGADVSLSESTDTSALSMTRLFVSRDSLRPSRVLLGSPSPVGGSVSHSVDDVHFTETDTCTDAREGDTPRNSERRGERRERRRHMARGPGHQLSPVLEGSGSGREEGERDREGEGEGEEDDSPRGMQQTFSSSLELPVTGNIDWGKVTSAEGRALYNRAPVGTGARSSDMGKGRSRDAPLQTLSARSNSRSGTDPLYPGYSVSMASFTGLDTSVSVCDVAHPPGVRLPLHSVRLMDPQVPRDESNVWSARVGCYQPINTSDGAQPVSQLNSLLSVMQHLGEEGNPSGPCSFVTPVDVINMLKTFKHRVEREREGDSSGATTHTQIPTSTVLSPSFDAHAWKKRYPADALPYLGFVLHTHFSLGSVVSLNRFTAALMQFQTMYSDSGTPS</sequence>
<feature type="compositionally biased region" description="Basic and acidic residues" evidence="1">
    <location>
        <begin position="297"/>
        <end position="308"/>
    </location>
</feature>
<feature type="region of interest" description="Disordered" evidence="1">
    <location>
        <begin position="352"/>
        <end position="388"/>
    </location>
</feature>
<feature type="compositionally biased region" description="Polar residues" evidence="1">
    <location>
        <begin position="201"/>
        <end position="210"/>
    </location>
</feature>
<comment type="caution">
    <text evidence="2">The sequence shown here is derived from an EMBL/GenBank/DDBJ whole genome shotgun (WGS) entry which is preliminary data.</text>
</comment>
<keyword evidence="3" id="KW-1185">Reference proteome</keyword>